<accession>A0ABM9E0L2</accession>
<dbReference type="Proteomes" id="UP001153050">
    <property type="component" value="Unassembled WGS sequence"/>
</dbReference>
<gene>
    <name evidence="2" type="ORF">MES5069_320004</name>
</gene>
<evidence type="ECO:0000313" key="2">
    <source>
        <dbReference type="EMBL" id="CAH2402614.1"/>
    </source>
</evidence>
<evidence type="ECO:0000256" key="1">
    <source>
        <dbReference type="SAM" id="MobiDB-lite"/>
    </source>
</evidence>
<keyword evidence="3" id="KW-1185">Reference proteome</keyword>
<proteinExistence type="predicted"/>
<evidence type="ECO:0000313" key="3">
    <source>
        <dbReference type="Proteomes" id="UP001153050"/>
    </source>
</evidence>
<comment type="caution">
    <text evidence="2">The sequence shown here is derived from an EMBL/GenBank/DDBJ whole genome shotgun (WGS) entry which is preliminary data.</text>
</comment>
<reference evidence="2 3" key="1">
    <citation type="submission" date="2022-03" db="EMBL/GenBank/DDBJ databases">
        <authorList>
            <person name="Brunel B."/>
        </authorList>
    </citation>
    <scope>NUCLEOTIDE SEQUENCE [LARGE SCALE GENOMIC DNA]</scope>
    <source>
        <strain evidence="2">STM5069sample</strain>
    </source>
</reference>
<protein>
    <submittedName>
        <fullName evidence="2">Uncharacterized protein</fullName>
    </submittedName>
</protein>
<name>A0ABM9E0L2_9HYPH</name>
<sequence length="184" mass="20719">MAHSFAIASRYGPHEPFVCILMTRLLWYPNFFTIRLSFSSMARGGTQSPRTTRDISAIGSYCIIWSPEDLPQLSAKLTAHGDWYCRDENSTIQFLRCKLTETVIAEGSFAISTEPAEAKAAANVERRYKLLSRAIKKPSGTRSFSSGIRSCRKHRPDHPGPQTQVRSTDRYGWTSGDDVDGWPR</sequence>
<dbReference type="EMBL" id="CAKXZT010000127">
    <property type="protein sequence ID" value="CAH2402614.1"/>
    <property type="molecule type" value="Genomic_DNA"/>
</dbReference>
<feature type="region of interest" description="Disordered" evidence="1">
    <location>
        <begin position="138"/>
        <end position="184"/>
    </location>
</feature>
<organism evidence="2 3">
    <name type="scientific">Mesorhizobium escarrei</name>
    <dbReference type="NCBI Taxonomy" id="666018"/>
    <lineage>
        <taxon>Bacteria</taxon>
        <taxon>Pseudomonadati</taxon>
        <taxon>Pseudomonadota</taxon>
        <taxon>Alphaproteobacteria</taxon>
        <taxon>Hyphomicrobiales</taxon>
        <taxon>Phyllobacteriaceae</taxon>
        <taxon>Mesorhizobium</taxon>
    </lineage>
</organism>